<gene>
    <name evidence="2" type="ORF">D3871_07080</name>
</gene>
<feature type="signal peptide" evidence="1">
    <location>
        <begin position="1"/>
        <end position="22"/>
    </location>
</feature>
<dbReference type="EMBL" id="QYUO01000001">
    <property type="protein sequence ID" value="RJF98302.1"/>
    <property type="molecule type" value="Genomic_DNA"/>
</dbReference>
<protein>
    <submittedName>
        <fullName evidence="2">Uncharacterized protein</fullName>
    </submittedName>
</protein>
<feature type="chain" id="PRO_5017270109" evidence="1">
    <location>
        <begin position="23"/>
        <end position="312"/>
    </location>
</feature>
<sequence>MITKIFQGLAICALLASSPMLAAQDESFSFVVLSHIIRSPSDEATLRDAIDTSDADNLAFVVANGIKSVSEPCTDMLYNRRKAMLQEAKNGLIVSLTASDWAECKQANGKSAAVGKLTLLRDVFFQDEFSIGGSKIPVVRQSTIAKFRDFAENARWEVGNTMFATLNLPRNNNHFVLDAGRNSEFEDRLIANRDWLNRVFTYATRRKLDGIVLFCDGNPMAVPKSGTVRRDGYAETRKQIKMLASKFDGKVLIIHSQSAPSTQPAAPADIVWQKNIGELDAGSGSVKLTVNQAHGDLFSVTSHPLQASGSSR</sequence>
<dbReference type="Proteomes" id="UP000265955">
    <property type="component" value="Unassembled WGS sequence"/>
</dbReference>
<dbReference type="OrthoDB" id="58809at2"/>
<organism evidence="2 3">
    <name type="scientific">Noviherbaspirillum saxi</name>
    <dbReference type="NCBI Taxonomy" id="2320863"/>
    <lineage>
        <taxon>Bacteria</taxon>
        <taxon>Pseudomonadati</taxon>
        <taxon>Pseudomonadota</taxon>
        <taxon>Betaproteobacteria</taxon>
        <taxon>Burkholderiales</taxon>
        <taxon>Oxalobacteraceae</taxon>
        <taxon>Noviherbaspirillum</taxon>
    </lineage>
</organism>
<keyword evidence="1" id="KW-0732">Signal</keyword>
<keyword evidence="3" id="KW-1185">Reference proteome</keyword>
<comment type="caution">
    <text evidence="2">The sequence shown here is derived from an EMBL/GenBank/DDBJ whole genome shotgun (WGS) entry which is preliminary data.</text>
</comment>
<reference evidence="3" key="1">
    <citation type="submission" date="2018-09" db="EMBL/GenBank/DDBJ databases">
        <authorList>
            <person name="Zhu H."/>
        </authorList>
    </citation>
    <scope>NUCLEOTIDE SEQUENCE [LARGE SCALE GENOMIC DNA]</scope>
    <source>
        <strain evidence="3">K1R23-30</strain>
    </source>
</reference>
<evidence type="ECO:0000313" key="2">
    <source>
        <dbReference type="EMBL" id="RJF98302.1"/>
    </source>
</evidence>
<accession>A0A3A3FQ23</accession>
<proteinExistence type="predicted"/>
<dbReference type="AlphaFoldDB" id="A0A3A3FQ23"/>
<evidence type="ECO:0000256" key="1">
    <source>
        <dbReference type="SAM" id="SignalP"/>
    </source>
</evidence>
<evidence type="ECO:0000313" key="3">
    <source>
        <dbReference type="Proteomes" id="UP000265955"/>
    </source>
</evidence>
<dbReference type="RefSeq" id="WP_119768259.1">
    <property type="nucleotide sequence ID" value="NZ_QYUO01000001.1"/>
</dbReference>
<name>A0A3A3FQ23_9BURK</name>